<feature type="transmembrane region" description="Helical" evidence="6">
    <location>
        <begin position="24"/>
        <end position="43"/>
    </location>
</feature>
<protein>
    <recommendedName>
        <fullName evidence="9">Amino acid transporter</fullName>
    </recommendedName>
</protein>
<feature type="transmembrane region" description="Helical" evidence="6">
    <location>
        <begin position="229"/>
        <end position="255"/>
    </location>
</feature>
<comment type="caution">
    <text evidence="7">The sequence shown here is derived from an EMBL/GenBank/DDBJ whole genome shotgun (WGS) entry which is preliminary data.</text>
</comment>
<evidence type="ECO:0000256" key="5">
    <source>
        <dbReference type="ARBA" id="ARBA00023136"/>
    </source>
</evidence>
<evidence type="ECO:0000256" key="3">
    <source>
        <dbReference type="ARBA" id="ARBA00022692"/>
    </source>
</evidence>
<keyword evidence="4 6" id="KW-1133">Transmembrane helix</keyword>
<evidence type="ECO:0000256" key="2">
    <source>
        <dbReference type="ARBA" id="ARBA00022448"/>
    </source>
</evidence>
<organism evidence="7 8">
    <name type="scientific">Extremus antarcticus</name>
    <dbReference type="NCBI Taxonomy" id="702011"/>
    <lineage>
        <taxon>Eukaryota</taxon>
        <taxon>Fungi</taxon>
        <taxon>Dikarya</taxon>
        <taxon>Ascomycota</taxon>
        <taxon>Pezizomycotina</taxon>
        <taxon>Dothideomycetes</taxon>
        <taxon>Dothideomycetidae</taxon>
        <taxon>Mycosphaerellales</taxon>
        <taxon>Extremaceae</taxon>
        <taxon>Extremus</taxon>
    </lineage>
</organism>
<dbReference type="PIRSF" id="PIRSF006060">
    <property type="entry name" value="AA_transporter"/>
    <property type="match status" value="1"/>
</dbReference>
<keyword evidence="5 6" id="KW-0472">Membrane</keyword>
<dbReference type="PANTHER" id="PTHR45649:SF2">
    <property type="entry name" value="ACID PERMEASE, PUTATIVE-RELATED"/>
    <property type="match status" value="1"/>
</dbReference>
<dbReference type="PANTHER" id="PTHR45649">
    <property type="entry name" value="AMINO-ACID PERMEASE BAT1"/>
    <property type="match status" value="1"/>
</dbReference>
<dbReference type="GO" id="GO:0022857">
    <property type="term" value="F:transmembrane transporter activity"/>
    <property type="evidence" value="ECO:0007669"/>
    <property type="project" value="InterPro"/>
</dbReference>
<dbReference type="InterPro" id="IPR002293">
    <property type="entry name" value="AA/rel_permease1"/>
</dbReference>
<proteinExistence type="predicted"/>
<feature type="transmembrane region" description="Helical" evidence="6">
    <location>
        <begin position="154"/>
        <end position="171"/>
    </location>
</feature>
<keyword evidence="8" id="KW-1185">Reference proteome</keyword>
<evidence type="ECO:0008006" key="9">
    <source>
        <dbReference type="Google" id="ProtNLM"/>
    </source>
</evidence>
<dbReference type="AlphaFoldDB" id="A0AAJ0GDC2"/>
<evidence type="ECO:0000256" key="6">
    <source>
        <dbReference type="SAM" id="Phobius"/>
    </source>
</evidence>
<evidence type="ECO:0000313" key="7">
    <source>
        <dbReference type="EMBL" id="KAK3055687.1"/>
    </source>
</evidence>
<dbReference type="Gene3D" id="1.20.1740.10">
    <property type="entry name" value="Amino acid/polyamine transporter I"/>
    <property type="match status" value="1"/>
</dbReference>
<keyword evidence="3 6" id="KW-0812">Transmembrane</keyword>
<feature type="transmembrane region" description="Helical" evidence="6">
    <location>
        <begin position="205"/>
        <end position="223"/>
    </location>
</feature>
<keyword evidence="2" id="KW-0813">Transport</keyword>
<dbReference type="GO" id="GO:0016020">
    <property type="term" value="C:membrane"/>
    <property type="evidence" value="ECO:0007669"/>
    <property type="project" value="UniProtKB-SubCell"/>
</dbReference>
<feature type="transmembrane region" description="Helical" evidence="6">
    <location>
        <begin position="307"/>
        <end position="325"/>
    </location>
</feature>
<accession>A0AAJ0GDC2</accession>
<feature type="transmembrane region" description="Helical" evidence="6">
    <location>
        <begin position="276"/>
        <end position="295"/>
    </location>
</feature>
<dbReference type="Pfam" id="PF13520">
    <property type="entry name" value="AA_permease_2"/>
    <property type="match status" value="1"/>
</dbReference>
<dbReference type="Proteomes" id="UP001271007">
    <property type="component" value="Unassembled WGS sequence"/>
</dbReference>
<gene>
    <name evidence="7" type="ORF">LTR09_003608</name>
</gene>
<evidence type="ECO:0000256" key="4">
    <source>
        <dbReference type="ARBA" id="ARBA00022989"/>
    </source>
</evidence>
<evidence type="ECO:0000313" key="8">
    <source>
        <dbReference type="Proteomes" id="UP001271007"/>
    </source>
</evidence>
<dbReference type="EMBL" id="JAWDJX010000008">
    <property type="protein sequence ID" value="KAK3055687.1"/>
    <property type="molecule type" value="Genomic_DNA"/>
</dbReference>
<name>A0AAJ0GDC2_9PEZI</name>
<reference evidence="7" key="1">
    <citation type="submission" date="2023-04" db="EMBL/GenBank/DDBJ databases">
        <title>Black Yeasts Isolated from many extreme environments.</title>
        <authorList>
            <person name="Coleine C."/>
            <person name="Stajich J.E."/>
            <person name="Selbmann L."/>
        </authorList>
    </citation>
    <scope>NUCLEOTIDE SEQUENCE</scope>
    <source>
        <strain evidence="7">CCFEE 5312</strain>
    </source>
</reference>
<sequence length="356" mass="38578">MAIVCLAIFFNTAAIGKLPVLEGLAVVLHVFGFFAFIAIFWVMGPRAPAKETFTHFADENNWGSLGLATLIAMIGPTSTYVGGDSAVHLSEELKDASYILPRAMVSAAVINYILGFVTTVTLMSNLGDVMEDLSDPSGQPWVAIAYRITGSKEATIVLLVIMIVMMFFCAVNQVTTSSRQIFALARDRGLPCHTFLAQVRPGSGVPANAVYVTLVFTCLVALIEIGSTVAFNIILSVAGTGLFTSYITCITCVLARRLRGEPLPASKFDLGWWGNVVNVLALCFLSVAFIFLFFPATPNPSAAGMNWAILLYGAAVVFAAGYYFLKGRKEYQGPVNYVRWQTKQDMTDGMPKTERV</sequence>
<feature type="transmembrane region" description="Helical" evidence="6">
    <location>
        <begin position="103"/>
        <end position="123"/>
    </location>
</feature>
<comment type="subcellular location">
    <subcellularLocation>
        <location evidence="1">Membrane</location>
        <topology evidence="1">Multi-pass membrane protein</topology>
    </subcellularLocation>
</comment>
<evidence type="ECO:0000256" key="1">
    <source>
        <dbReference type="ARBA" id="ARBA00004141"/>
    </source>
</evidence>